<evidence type="ECO:0000313" key="4">
    <source>
        <dbReference type="Proteomes" id="UP001271007"/>
    </source>
</evidence>
<feature type="transmembrane region" description="Helical" evidence="2">
    <location>
        <begin position="12"/>
        <end position="37"/>
    </location>
</feature>
<evidence type="ECO:0000313" key="3">
    <source>
        <dbReference type="EMBL" id="KAK3048669.1"/>
    </source>
</evidence>
<name>A0AAJ0D812_9PEZI</name>
<keyword evidence="4" id="KW-1185">Reference proteome</keyword>
<feature type="region of interest" description="Disordered" evidence="1">
    <location>
        <begin position="244"/>
        <end position="277"/>
    </location>
</feature>
<gene>
    <name evidence="3" type="ORF">LTR09_009978</name>
</gene>
<keyword evidence="2" id="KW-0472">Membrane</keyword>
<comment type="caution">
    <text evidence="3">The sequence shown here is derived from an EMBL/GenBank/DDBJ whole genome shotgun (WGS) entry which is preliminary data.</text>
</comment>
<dbReference type="AlphaFoldDB" id="A0AAJ0D812"/>
<protein>
    <submittedName>
        <fullName evidence="3">Uncharacterized protein</fullName>
    </submittedName>
</protein>
<dbReference type="Proteomes" id="UP001271007">
    <property type="component" value="Unassembled WGS sequence"/>
</dbReference>
<dbReference type="EMBL" id="JAWDJX010000046">
    <property type="protein sequence ID" value="KAK3048669.1"/>
    <property type="molecule type" value="Genomic_DNA"/>
</dbReference>
<proteinExistence type="predicted"/>
<feature type="transmembrane region" description="Helical" evidence="2">
    <location>
        <begin position="58"/>
        <end position="81"/>
    </location>
</feature>
<sequence length="277" mass="30429">MTLREVVALTFYINGYIVLYVAATVFASFIGYAAALIDKNILQRILGARLIPHRDELEFARGVCVLTCGTGFLIVAVGLLFMHLVGGLPHEYDELAAQVGIAVFGVLVFACVCLTVAMVVVGMFWVVWICRGKGGQAEWVDEETCLLKRSGSRLYGSGEASTAREDRRRAVEAILEADETAVEEEAEEEPACPNPTWIKMRLLSSIRELDFRRMSSTSKNAQAAATHPKIINNPVLDNAVHDEHATGHVGSIPNRRRELPDSHRPDRSAAHTEPAMV</sequence>
<reference evidence="3" key="1">
    <citation type="submission" date="2023-04" db="EMBL/GenBank/DDBJ databases">
        <title>Black Yeasts Isolated from many extreme environments.</title>
        <authorList>
            <person name="Coleine C."/>
            <person name="Stajich J.E."/>
            <person name="Selbmann L."/>
        </authorList>
    </citation>
    <scope>NUCLEOTIDE SEQUENCE</scope>
    <source>
        <strain evidence="3">CCFEE 5312</strain>
    </source>
</reference>
<evidence type="ECO:0000256" key="1">
    <source>
        <dbReference type="SAM" id="MobiDB-lite"/>
    </source>
</evidence>
<accession>A0AAJ0D812</accession>
<feature type="transmembrane region" description="Helical" evidence="2">
    <location>
        <begin position="101"/>
        <end position="128"/>
    </location>
</feature>
<organism evidence="3 4">
    <name type="scientific">Extremus antarcticus</name>
    <dbReference type="NCBI Taxonomy" id="702011"/>
    <lineage>
        <taxon>Eukaryota</taxon>
        <taxon>Fungi</taxon>
        <taxon>Dikarya</taxon>
        <taxon>Ascomycota</taxon>
        <taxon>Pezizomycotina</taxon>
        <taxon>Dothideomycetes</taxon>
        <taxon>Dothideomycetidae</taxon>
        <taxon>Mycosphaerellales</taxon>
        <taxon>Extremaceae</taxon>
        <taxon>Extremus</taxon>
    </lineage>
</organism>
<feature type="compositionally biased region" description="Basic and acidic residues" evidence="1">
    <location>
        <begin position="255"/>
        <end position="270"/>
    </location>
</feature>
<keyword evidence="2" id="KW-0812">Transmembrane</keyword>
<evidence type="ECO:0000256" key="2">
    <source>
        <dbReference type="SAM" id="Phobius"/>
    </source>
</evidence>
<keyword evidence="2" id="KW-1133">Transmembrane helix</keyword>